<dbReference type="InterPro" id="IPR010055">
    <property type="entry name" value="T2SS_protein-GspJ"/>
</dbReference>
<reference evidence="4 5" key="1">
    <citation type="journal article" date="2017" name="Int. J. Syst. Evol. Microbiol.">
        <title>Desulfovibrio senegalensis sp. nov., a mesophilic sulfate reducer isolated from marine sediment.</title>
        <authorList>
            <person name="Thioye A."/>
            <person name="Gam Z.B.A."/>
            <person name="Mbengue M."/>
            <person name="Cayol J.L."/>
            <person name="Joseph-Bartoli M."/>
            <person name="Toure-Kane C."/>
            <person name="Labat M."/>
        </authorList>
    </citation>
    <scope>NUCLEOTIDE SEQUENCE [LARGE SCALE GENOMIC DNA]</scope>
    <source>
        <strain evidence="4 5">DSM 101509</strain>
    </source>
</reference>
<dbReference type="GO" id="GO:0015628">
    <property type="term" value="P:protein secretion by the type II secretion system"/>
    <property type="evidence" value="ECO:0007669"/>
    <property type="project" value="InterPro"/>
</dbReference>
<keyword evidence="5" id="KW-1185">Reference proteome</keyword>
<evidence type="ECO:0000313" key="5">
    <source>
        <dbReference type="Proteomes" id="UP000438699"/>
    </source>
</evidence>
<keyword evidence="3" id="KW-0472">Membrane</keyword>
<dbReference type="NCBIfam" id="TIGR02532">
    <property type="entry name" value="IV_pilin_GFxxxE"/>
    <property type="match status" value="1"/>
</dbReference>
<keyword evidence="3" id="KW-0812">Transmembrane</keyword>
<dbReference type="Pfam" id="PF11612">
    <property type="entry name" value="T2SSJ"/>
    <property type="match status" value="1"/>
</dbReference>
<protein>
    <recommendedName>
        <fullName evidence="2">Type II secretion system protein J</fullName>
    </recommendedName>
</protein>
<evidence type="ECO:0000256" key="2">
    <source>
        <dbReference type="ARBA" id="ARBA00021539"/>
    </source>
</evidence>
<dbReference type="RefSeq" id="WP_151151300.1">
    <property type="nucleotide sequence ID" value="NZ_WAIE01000004.1"/>
</dbReference>
<dbReference type="InterPro" id="IPR012902">
    <property type="entry name" value="N_methyl_site"/>
</dbReference>
<comment type="caution">
    <text evidence="4">The sequence shown here is derived from an EMBL/GenBank/DDBJ whole genome shotgun (WGS) entry which is preliminary data.</text>
</comment>
<evidence type="ECO:0000256" key="1">
    <source>
        <dbReference type="ARBA" id="ARBA00011084"/>
    </source>
</evidence>
<proteinExistence type="inferred from homology"/>
<dbReference type="Proteomes" id="UP000438699">
    <property type="component" value="Unassembled WGS sequence"/>
</dbReference>
<evidence type="ECO:0000313" key="4">
    <source>
        <dbReference type="EMBL" id="KAB1441557.1"/>
    </source>
</evidence>
<dbReference type="Pfam" id="PF07963">
    <property type="entry name" value="N_methyl"/>
    <property type="match status" value="1"/>
</dbReference>
<name>A0A6N6N110_9BACT</name>
<organism evidence="4 5">
    <name type="scientific">Pseudodesulfovibrio senegalensis</name>
    <dbReference type="NCBI Taxonomy" id="1721087"/>
    <lineage>
        <taxon>Bacteria</taxon>
        <taxon>Pseudomonadati</taxon>
        <taxon>Thermodesulfobacteriota</taxon>
        <taxon>Desulfovibrionia</taxon>
        <taxon>Desulfovibrionales</taxon>
        <taxon>Desulfovibrionaceae</taxon>
    </lineage>
</organism>
<dbReference type="GO" id="GO:0015627">
    <property type="term" value="C:type II protein secretion system complex"/>
    <property type="evidence" value="ECO:0007669"/>
    <property type="project" value="InterPro"/>
</dbReference>
<dbReference type="InterPro" id="IPR045584">
    <property type="entry name" value="Pilin-like"/>
</dbReference>
<dbReference type="AlphaFoldDB" id="A0A6N6N110"/>
<dbReference type="SUPFAM" id="SSF54523">
    <property type="entry name" value="Pili subunits"/>
    <property type="match status" value="1"/>
</dbReference>
<keyword evidence="3" id="KW-1133">Transmembrane helix</keyword>
<comment type="similarity">
    <text evidence="1">Belongs to the GSP J family.</text>
</comment>
<dbReference type="EMBL" id="WAIE01000004">
    <property type="protein sequence ID" value="KAB1441557.1"/>
    <property type="molecule type" value="Genomic_DNA"/>
</dbReference>
<evidence type="ECO:0000256" key="3">
    <source>
        <dbReference type="SAM" id="Phobius"/>
    </source>
</evidence>
<accession>A0A6N6N110</accession>
<feature type="transmembrane region" description="Helical" evidence="3">
    <location>
        <begin position="12"/>
        <end position="34"/>
    </location>
</feature>
<gene>
    <name evidence="4" type="ORF">F8A88_10780</name>
</gene>
<dbReference type="PROSITE" id="PS00409">
    <property type="entry name" value="PROKAR_NTER_METHYL"/>
    <property type="match status" value="1"/>
</dbReference>
<sequence length="213" mass="22995">MTATRSARAGFTLLEVMIAVALSATISLVLFVLFDASADVAVLARQQDATSQTLAVFDGIVLDDLRSINVSNATNEAFHFSGRQATPGDEPFLAFPTGVSLETGLPYPSCTVRRVEYSVVEHPHGNGLAVVRSEMPWPGVDGDWEDVDHVLLEGVERFKVEYYNEKADQFVSVWGSGNGTRLPDAVRFALAVRNESGDVVERSLVYTVSGAGL</sequence>